<dbReference type="AlphaFoldDB" id="A0A9P6ZQG7"/>
<dbReference type="Pfam" id="PF18758">
    <property type="entry name" value="KDZ"/>
    <property type="match status" value="1"/>
</dbReference>
<evidence type="ECO:0000313" key="1">
    <source>
        <dbReference type="EMBL" id="KAG1774894.1"/>
    </source>
</evidence>
<dbReference type="InterPro" id="IPR040521">
    <property type="entry name" value="KDZ"/>
</dbReference>
<dbReference type="Proteomes" id="UP000714275">
    <property type="component" value="Unassembled WGS sequence"/>
</dbReference>
<evidence type="ECO:0008006" key="3">
    <source>
        <dbReference type="Google" id="ProtNLM"/>
    </source>
</evidence>
<keyword evidence="2" id="KW-1185">Reference proteome</keyword>
<protein>
    <recommendedName>
        <fullName evidence="3">CxC2-like cysteine cluster KDZ transposase-associated domain-containing protein</fullName>
    </recommendedName>
</protein>
<sequence>LLKHFARGHCPDGVGTTEPGQCAVLCPACLQPGKNIPEDWKDAPPDKRWLYALFVSIDINFCLKRKFILSDSIDPGISKGWSYFVDERAYKGYLDDHKDQNQEVSFSNCFINSGLAATGVGTVDCAQHNMKLCNAVGDLQKGEKYINMDYLFFSAMSHNEVTVLNVLYDIACQWSKHLWSWMMTLPSRFHLDFSSKAITFLVPKFHLPAHIEQCQIDFSFNLSQWSRGPLGRGWE</sequence>
<gene>
    <name evidence="1" type="ORF">EV702DRAFT_974103</name>
</gene>
<reference evidence="1" key="1">
    <citation type="journal article" date="2020" name="New Phytol.">
        <title>Comparative genomics reveals dynamic genome evolution in host specialist ectomycorrhizal fungi.</title>
        <authorList>
            <person name="Lofgren L.A."/>
            <person name="Nguyen N.H."/>
            <person name="Vilgalys R."/>
            <person name="Ruytinx J."/>
            <person name="Liao H.L."/>
            <person name="Branco S."/>
            <person name="Kuo A."/>
            <person name="LaButti K."/>
            <person name="Lipzen A."/>
            <person name="Andreopoulos W."/>
            <person name="Pangilinan J."/>
            <person name="Riley R."/>
            <person name="Hundley H."/>
            <person name="Na H."/>
            <person name="Barry K."/>
            <person name="Grigoriev I.V."/>
            <person name="Stajich J.E."/>
            <person name="Kennedy P.G."/>
        </authorList>
    </citation>
    <scope>NUCLEOTIDE SEQUENCE</scope>
    <source>
        <strain evidence="1">DOB743</strain>
    </source>
</reference>
<feature type="non-terminal residue" evidence="1">
    <location>
        <position position="235"/>
    </location>
</feature>
<comment type="caution">
    <text evidence="1">The sequence shown here is derived from an EMBL/GenBank/DDBJ whole genome shotgun (WGS) entry which is preliminary data.</text>
</comment>
<evidence type="ECO:0000313" key="2">
    <source>
        <dbReference type="Proteomes" id="UP000714275"/>
    </source>
</evidence>
<proteinExistence type="predicted"/>
<dbReference type="OrthoDB" id="3235114at2759"/>
<organism evidence="1 2">
    <name type="scientific">Suillus placidus</name>
    <dbReference type="NCBI Taxonomy" id="48579"/>
    <lineage>
        <taxon>Eukaryota</taxon>
        <taxon>Fungi</taxon>
        <taxon>Dikarya</taxon>
        <taxon>Basidiomycota</taxon>
        <taxon>Agaricomycotina</taxon>
        <taxon>Agaricomycetes</taxon>
        <taxon>Agaricomycetidae</taxon>
        <taxon>Boletales</taxon>
        <taxon>Suillineae</taxon>
        <taxon>Suillaceae</taxon>
        <taxon>Suillus</taxon>
    </lineage>
</organism>
<dbReference type="EMBL" id="JABBWD010000038">
    <property type="protein sequence ID" value="KAG1774894.1"/>
    <property type="molecule type" value="Genomic_DNA"/>
</dbReference>
<name>A0A9P6ZQG7_9AGAM</name>
<accession>A0A9P6ZQG7</accession>